<proteinExistence type="inferred from homology"/>
<dbReference type="Proteomes" id="UP000064189">
    <property type="component" value="Unassembled WGS sequence"/>
</dbReference>
<dbReference type="InterPro" id="IPR017853">
    <property type="entry name" value="GH"/>
</dbReference>
<evidence type="ECO:0000259" key="8">
    <source>
        <dbReference type="Pfam" id="PF01915"/>
    </source>
</evidence>
<evidence type="ECO:0000256" key="3">
    <source>
        <dbReference type="ARBA" id="ARBA00012663"/>
    </source>
</evidence>
<dbReference type="InterPro" id="IPR019800">
    <property type="entry name" value="Glyco_hydro_3_AS"/>
</dbReference>
<dbReference type="InterPro" id="IPR036881">
    <property type="entry name" value="Glyco_hydro_3_C_sf"/>
</dbReference>
<dbReference type="EMBL" id="LNNH01000012">
    <property type="protein sequence ID" value="KWW21142.1"/>
    <property type="molecule type" value="Genomic_DNA"/>
</dbReference>
<dbReference type="Gene3D" id="3.20.20.300">
    <property type="entry name" value="Glycoside hydrolase, family 3, N-terminal domain"/>
    <property type="match status" value="1"/>
</dbReference>
<evidence type="ECO:0000256" key="4">
    <source>
        <dbReference type="ARBA" id="ARBA00022801"/>
    </source>
</evidence>
<name>A0A109N0D9_9BACI</name>
<evidence type="ECO:0000256" key="2">
    <source>
        <dbReference type="ARBA" id="ARBA00005336"/>
    </source>
</evidence>
<dbReference type="SUPFAM" id="SSF51445">
    <property type="entry name" value="(Trans)glycosidases"/>
    <property type="match status" value="1"/>
</dbReference>
<dbReference type="AlphaFoldDB" id="A0A109N0D9"/>
<gene>
    <name evidence="9" type="ORF">AS888_16165</name>
</gene>
<reference evidence="9 10" key="1">
    <citation type="submission" date="2015-11" db="EMBL/GenBank/DDBJ databases">
        <title>Genome Sequence of Bacillus simplex strain VanAntwerpen2.</title>
        <authorList>
            <person name="Couger M.B."/>
        </authorList>
    </citation>
    <scope>NUCLEOTIDE SEQUENCE [LARGE SCALE GENOMIC DNA]</scope>
    <source>
        <strain evidence="9 10">VanAntwerpen02</strain>
    </source>
</reference>
<evidence type="ECO:0000313" key="10">
    <source>
        <dbReference type="Proteomes" id="UP000064189"/>
    </source>
</evidence>
<dbReference type="Pfam" id="PF00933">
    <property type="entry name" value="Glyco_hydro_3"/>
    <property type="match status" value="1"/>
</dbReference>
<evidence type="ECO:0000256" key="6">
    <source>
        <dbReference type="RuleBase" id="RU361161"/>
    </source>
</evidence>
<dbReference type="PANTHER" id="PTHR30480:SF13">
    <property type="entry name" value="BETA-HEXOSAMINIDASE"/>
    <property type="match status" value="1"/>
</dbReference>
<dbReference type="InterPro" id="IPR002772">
    <property type="entry name" value="Glyco_hydro_3_C"/>
</dbReference>
<dbReference type="GO" id="GO:0009254">
    <property type="term" value="P:peptidoglycan turnover"/>
    <property type="evidence" value="ECO:0007669"/>
    <property type="project" value="TreeGrafter"/>
</dbReference>
<dbReference type="GO" id="GO:0004563">
    <property type="term" value="F:beta-N-acetylhexosaminidase activity"/>
    <property type="evidence" value="ECO:0007669"/>
    <property type="project" value="UniProtKB-EC"/>
</dbReference>
<keyword evidence="5 6" id="KW-0326">Glycosidase</keyword>
<dbReference type="InterPro" id="IPR050226">
    <property type="entry name" value="NagZ_Beta-hexosaminidase"/>
</dbReference>
<feature type="domain" description="Glycoside hydrolase family 3 N-terminal" evidence="7">
    <location>
        <begin position="47"/>
        <end position="395"/>
    </location>
</feature>
<dbReference type="PANTHER" id="PTHR30480">
    <property type="entry name" value="BETA-HEXOSAMINIDASE-RELATED"/>
    <property type="match status" value="1"/>
</dbReference>
<evidence type="ECO:0000256" key="5">
    <source>
        <dbReference type="ARBA" id="ARBA00023295"/>
    </source>
</evidence>
<evidence type="ECO:0000256" key="1">
    <source>
        <dbReference type="ARBA" id="ARBA00001231"/>
    </source>
</evidence>
<dbReference type="RefSeq" id="WP_061141495.1">
    <property type="nucleotide sequence ID" value="NZ_LNNH01000012.1"/>
</dbReference>
<dbReference type="EC" id="3.2.1.52" evidence="3"/>
<keyword evidence="4 6" id="KW-0378">Hydrolase</keyword>
<sequence length="653" mass="71219">MIIRKTFTAGFAILLIISLLGGHGAAKESVKGKPVMNIDEMIASMSLDEKIGQMLMPDFRNWQKQGEGKATGFIEMNSEVASIIEKYHLGGVILFAENVVDTEQTVRLTDGLQKASPDLPLFITIDQEGGIVTRLQTGTNLPGNMALGAARKENYAYQTGAIIGSELLSLGINVNFGPSVDVNNNPSNPVIGVRSFSSDPSLVSKLGIQTIKGLQRQNMIATTKHFPGHGDTAVDSHYGLPLVAHDKERLRTIELVPFQKAIDAGVDMMMTAHVQFPAFDDTMYTSKKDGQKIMVPATLSDKVITGLLREEMGYDGVVVTDALNMLAIADNFGQEEAVVLAIKSGVDIALMPAQVNSLDMEKNLTSVFNAVKSAVENGEILLEQVNNSVARILELKVRRGILDKSATAPPLDKKIKRALQVVGSVEHSKKERKMAEDATTLLKNEERTLPFKPRKNDKVLVLAPFDDQVESLTRSIRELADKKKIKRVQVTSMSYSGKTFTDEAVRLINEADYVIIGSYIVKNDPVVKDGAIDDSIQDAKRWATAFPRAVMNDANKKGKAFVVMSLRNPYDVANFEEAKAVLAVYGYKGYSNGRYRQPNIPAGISAIFGASKPRGTLPIDIPSVINPSEKLYEFGYGLDVNSGKPLKMKGVAN</sequence>
<protein>
    <recommendedName>
        <fullName evidence="3">beta-N-acetylhexosaminidase</fullName>
        <ecNumber evidence="3">3.2.1.52</ecNumber>
    </recommendedName>
</protein>
<feature type="domain" description="Glycoside hydrolase family 3 C-terminal" evidence="8">
    <location>
        <begin position="439"/>
        <end position="639"/>
    </location>
</feature>
<accession>A0A109N0D9</accession>
<dbReference type="Gene3D" id="3.40.50.1700">
    <property type="entry name" value="Glycoside hydrolase family 3 C-terminal domain"/>
    <property type="match status" value="1"/>
</dbReference>
<dbReference type="SUPFAM" id="SSF52279">
    <property type="entry name" value="Beta-D-glucan exohydrolase, C-terminal domain"/>
    <property type="match status" value="1"/>
</dbReference>
<dbReference type="InterPro" id="IPR036962">
    <property type="entry name" value="Glyco_hydro_3_N_sf"/>
</dbReference>
<comment type="catalytic activity">
    <reaction evidence="1">
        <text>Hydrolysis of terminal non-reducing N-acetyl-D-hexosamine residues in N-acetyl-beta-D-hexosaminides.</text>
        <dbReference type="EC" id="3.2.1.52"/>
    </reaction>
</comment>
<dbReference type="InterPro" id="IPR001764">
    <property type="entry name" value="Glyco_hydro_3_N"/>
</dbReference>
<comment type="similarity">
    <text evidence="2 6">Belongs to the glycosyl hydrolase 3 family.</text>
</comment>
<dbReference type="PROSITE" id="PS00775">
    <property type="entry name" value="GLYCOSYL_HYDROL_F3"/>
    <property type="match status" value="1"/>
</dbReference>
<evidence type="ECO:0000259" key="7">
    <source>
        <dbReference type="Pfam" id="PF00933"/>
    </source>
</evidence>
<comment type="caution">
    <text evidence="9">The sequence shown here is derived from an EMBL/GenBank/DDBJ whole genome shotgun (WGS) entry which is preliminary data.</text>
</comment>
<keyword evidence="10" id="KW-1185">Reference proteome</keyword>
<dbReference type="GO" id="GO:0005975">
    <property type="term" value="P:carbohydrate metabolic process"/>
    <property type="evidence" value="ECO:0007669"/>
    <property type="project" value="InterPro"/>
</dbReference>
<evidence type="ECO:0000313" key="9">
    <source>
        <dbReference type="EMBL" id="KWW21142.1"/>
    </source>
</evidence>
<organism evidence="9 10">
    <name type="scientific">Peribacillus simplex</name>
    <dbReference type="NCBI Taxonomy" id="1478"/>
    <lineage>
        <taxon>Bacteria</taxon>
        <taxon>Bacillati</taxon>
        <taxon>Bacillota</taxon>
        <taxon>Bacilli</taxon>
        <taxon>Bacillales</taxon>
        <taxon>Bacillaceae</taxon>
        <taxon>Peribacillus</taxon>
    </lineage>
</organism>
<dbReference type="Pfam" id="PF01915">
    <property type="entry name" value="Glyco_hydro_3_C"/>
    <property type="match status" value="1"/>
</dbReference>
<dbReference type="FunFam" id="3.20.20.300:FF:000014">
    <property type="entry name" value="Beta-hexosaminidase, lipoprotein"/>
    <property type="match status" value="1"/>
</dbReference>